<evidence type="ECO:0000256" key="1">
    <source>
        <dbReference type="SAM" id="Coils"/>
    </source>
</evidence>
<feature type="compositionally biased region" description="Basic residues" evidence="2">
    <location>
        <begin position="152"/>
        <end position="162"/>
    </location>
</feature>
<dbReference type="Pfam" id="PF20167">
    <property type="entry name" value="Transposase_32"/>
    <property type="match status" value="1"/>
</dbReference>
<evidence type="ECO:0000313" key="4">
    <source>
        <dbReference type="Proteomes" id="UP000189701"/>
    </source>
</evidence>
<dbReference type="InterPro" id="IPR046796">
    <property type="entry name" value="Transposase_32_dom"/>
</dbReference>
<dbReference type="Proteomes" id="UP000189701">
    <property type="component" value="Unplaced"/>
</dbReference>
<dbReference type="AlphaFoldDB" id="A0A1U7XKX1"/>
<reference evidence="4" key="1">
    <citation type="journal article" date="2013" name="Genome Biol.">
        <title>Reference genomes and transcriptomes of Nicotiana sylvestris and Nicotiana tomentosiformis.</title>
        <authorList>
            <person name="Sierro N."/>
            <person name="Battey J.N."/>
            <person name="Ouadi S."/>
            <person name="Bovet L."/>
            <person name="Goepfert S."/>
            <person name="Bakaher N."/>
            <person name="Peitsch M.C."/>
            <person name="Ivanov N.V."/>
        </authorList>
    </citation>
    <scope>NUCLEOTIDE SEQUENCE [LARGE SCALE GENOMIC DNA]</scope>
</reference>
<evidence type="ECO:0000313" key="5">
    <source>
        <dbReference type="RefSeq" id="XP_009787140.1"/>
    </source>
</evidence>
<proteinExistence type="predicted"/>
<accession>A0A1U7XKX1</accession>
<feature type="coiled-coil region" evidence="1">
    <location>
        <begin position="370"/>
        <end position="442"/>
    </location>
</feature>
<keyword evidence="1" id="KW-0175">Coiled coil</keyword>
<organism evidence="4 5">
    <name type="scientific">Nicotiana sylvestris</name>
    <name type="common">Wood tobacco</name>
    <name type="synonym">South American tobacco</name>
    <dbReference type="NCBI Taxonomy" id="4096"/>
    <lineage>
        <taxon>Eukaryota</taxon>
        <taxon>Viridiplantae</taxon>
        <taxon>Streptophyta</taxon>
        <taxon>Embryophyta</taxon>
        <taxon>Tracheophyta</taxon>
        <taxon>Spermatophyta</taxon>
        <taxon>Magnoliopsida</taxon>
        <taxon>eudicotyledons</taxon>
        <taxon>Gunneridae</taxon>
        <taxon>Pentapetalae</taxon>
        <taxon>asterids</taxon>
        <taxon>lamiids</taxon>
        <taxon>Solanales</taxon>
        <taxon>Solanaceae</taxon>
        <taxon>Nicotianoideae</taxon>
        <taxon>Nicotianeae</taxon>
        <taxon>Nicotiana</taxon>
    </lineage>
</organism>
<evidence type="ECO:0000259" key="3">
    <source>
        <dbReference type="Pfam" id="PF20167"/>
    </source>
</evidence>
<feature type="domain" description="Putative plant transposon protein" evidence="3">
    <location>
        <begin position="170"/>
        <end position="333"/>
    </location>
</feature>
<gene>
    <name evidence="5" type="primary">LOC104235144</name>
</gene>
<feature type="region of interest" description="Disordered" evidence="2">
    <location>
        <begin position="1"/>
        <end position="39"/>
    </location>
</feature>
<sequence length="466" mass="51607">EGATGEPAGGPDPPLEDPTQGLSQEPQVSADPGPSPHLYVEPLSVIVPEIRSVSEEQKDDSEAYFDDLPIASLLRRRFVVDEEPTPKRPSTRLQKNEALESALKNSQAKSKRRKLMKDGKVVNEKIVLVMNVDEEEAEEPSEKSIKSDKKEKSVRKTAKRKAKTDEELGYSKKVYEEEVQSFYAYFFKVEDGHICALVKGVDMVMDSALLGSILGVPSEGISSVHGACTQNFKNAILKDKAVQQGEQVRKKFILPVHQLLFEIVNKVLLPQAERRSITSRTYMFLMEALDNFTTINQPAIMIEHINKVAKLKDGNHGLPYGFLLTKVFEHFKVSLGPAKVGSKKQTISKVKLEECECIEKVGGVGNTSTISQLINAQNIATAEIRQLKARNAILETQLSKLQETLGSHSSQSKEVARLTKENAELSKQVEDLKERLLSEQMSANARMNLVLQTIASAFKPSPSSAP</sequence>
<feature type="non-terminal residue" evidence="5">
    <location>
        <position position="1"/>
    </location>
</feature>
<feature type="compositionally biased region" description="Basic and acidic residues" evidence="2">
    <location>
        <begin position="140"/>
        <end position="151"/>
    </location>
</feature>
<evidence type="ECO:0000256" key="2">
    <source>
        <dbReference type="SAM" id="MobiDB-lite"/>
    </source>
</evidence>
<dbReference type="RefSeq" id="XP_009787140.1">
    <property type="nucleotide sequence ID" value="XM_009788838.1"/>
</dbReference>
<name>A0A1U7XKX1_NICSY</name>
<feature type="region of interest" description="Disordered" evidence="2">
    <location>
        <begin position="137"/>
        <end position="162"/>
    </location>
</feature>
<keyword evidence="4" id="KW-1185">Reference proteome</keyword>
<dbReference type="STRING" id="4096.A0A1U7XKX1"/>
<protein>
    <submittedName>
        <fullName evidence="5">Uncharacterized protein LOC104235144</fullName>
    </submittedName>
</protein>
<reference evidence="5" key="2">
    <citation type="submission" date="2025-08" db="UniProtKB">
        <authorList>
            <consortium name="RefSeq"/>
        </authorList>
    </citation>
    <scope>IDENTIFICATION</scope>
    <source>
        <tissue evidence="5">Leaf</tissue>
    </source>
</reference>